<evidence type="ECO:0000259" key="13">
    <source>
        <dbReference type="PROSITE" id="PS50862"/>
    </source>
</evidence>
<dbReference type="SUPFAM" id="SSF55681">
    <property type="entry name" value="Class II aaRS and biotin synthetases"/>
    <property type="match status" value="1"/>
</dbReference>
<dbReference type="eggNOG" id="COG0124">
    <property type="taxonomic scope" value="Bacteria"/>
</dbReference>
<feature type="domain" description="Aminoacyl-transfer RNA synthetases class-II family profile" evidence="13">
    <location>
        <begin position="36"/>
        <end position="327"/>
    </location>
</feature>
<evidence type="ECO:0000256" key="10">
    <source>
        <dbReference type="ARBA" id="ARBA00047639"/>
    </source>
</evidence>
<feature type="binding site" evidence="12">
    <location>
        <position position="262"/>
    </location>
    <ligand>
        <name>L-histidine</name>
        <dbReference type="ChEBI" id="CHEBI:57595"/>
    </ligand>
</feature>
<evidence type="ECO:0000256" key="1">
    <source>
        <dbReference type="ARBA" id="ARBA00004496"/>
    </source>
</evidence>
<dbReference type="InterPro" id="IPR006195">
    <property type="entry name" value="aa-tRNA-synth_II"/>
</dbReference>
<dbReference type="HOGENOM" id="CLU_025113_1_1_9"/>
<comment type="caution">
    <text evidence="14">The sequence shown here is derived from an EMBL/GenBank/DDBJ whole genome shotgun (WGS) entry which is preliminary data.</text>
</comment>
<reference evidence="14 15" key="2">
    <citation type="submission" date="2009-02" db="EMBL/GenBank/DDBJ databases">
        <title>Draft genome sequence of Clostridium methylpentosum (DSM 5476).</title>
        <authorList>
            <person name="Sudarsanam P."/>
            <person name="Ley R."/>
            <person name="Guruge J."/>
            <person name="Turnbaugh P.J."/>
            <person name="Mahowald M."/>
            <person name="Liep D."/>
            <person name="Gordon J."/>
        </authorList>
    </citation>
    <scope>NUCLEOTIDE SEQUENCE [LARGE SCALE GENOMIC DNA]</scope>
    <source>
        <strain evidence="14 15">DSM 5476</strain>
    </source>
</reference>
<dbReference type="PROSITE" id="PS50862">
    <property type="entry name" value="AA_TRNA_LIGASE_II"/>
    <property type="match status" value="1"/>
</dbReference>
<keyword evidence="4 11" id="KW-0963">Cytoplasm</keyword>
<dbReference type="Gene3D" id="3.40.50.800">
    <property type="entry name" value="Anticodon-binding domain"/>
    <property type="match status" value="1"/>
</dbReference>
<dbReference type="PANTHER" id="PTHR43707:SF1">
    <property type="entry name" value="HISTIDINE--TRNA LIGASE, MITOCHONDRIAL-RELATED"/>
    <property type="match status" value="1"/>
</dbReference>
<dbReference type="FunFam" id="3.30.930.10:FF:000005">
    <property type="entry name" value="Histidine--tRNA ligase"/>
    <property type="match status" value="1"/>
</dbReference>
<evidence type="ECO:0000256" key="7">
    <source>
        <dbReference type="ARBA" id="ARBA00022840"/>
    </source>
</evidence>
<dbReference type="GO" id="GO:0016740">
    <property type="term" value="F:transferase activity"/>
    <property type="evidence" value="ECO:0007669"/>
    <property type="project" value="UniProtKB-ARBA"/>
</dbReference>
<dbReference type="EC" id="6.1.1.21" evidence="11"/>
<evidence type="ECO:0000256" key="8">
    <source>
        <dbReference type="ARBA" id="ARBA00022917"/>
    </source>
</evidence>
<dbReference type="GO" id="GO:0005524">
    <property type="term" value="F:ATP binding"/>
    <property type="evidence" value="ECO:0007669"/>
    <property type="project" value="UniProtKB-UniRule"/>
</dbReference>
<evidence type="ECO:0000256" key="9">
    <source>
        <dbReference type="ARBA" id="ARBA00023146"/>
    </source>
</evidence>
<dbReference type="InterPro" id="IPR004516">
    <property type="entry name" value="HisRS/HisZ"/>
</dbReference>
<keyword evidence="15" id="KW-1185">Reference proteome</keyword>
<dbReference type="AlphaFoldDB" id="C0EA48"/>
<dbReference type="InterPro" id="IPR033656">
    <property type="entry name" value="HisRS_anticodon"/>
</dbReference>
<protein>
    <recommendedName>
        <fullName evidence="11">Histidine--tRNA ligase</fullName>
        <ecNumber evidence="11">6.1.1.21</ecNumber>
    </recommendedName>
    <alternativeName>
        <fullName evidence="11">Histidyl-tRNA synthetase</fullName>
        <shortName evidence="11">HisRS</shortName>
    </alternativeName>
</protein>
<feature type="binding site" evidence="12">
    <location>
        <position position="131"/>
    </location>
    <ligand>
        <name>L-histidine</name>
        <dbReference type="ChEBI" id="CHEBI:57595"/>
    </ligand>
</feature>
<dbReference type="Pfam" id="PF13393">
    <property type="entry name" value="tRNA-synt_His"/>
    <property type="match status" value="2"/>
</dbReference>
<gene>
    <name evidence="11 14" type="primary">hisS</name>
    <name evidence="14" type="ORF">CLOSTMETH_00702</name>
</gene>
<keyword evidence="6 11" id="KW-0547">Nucleotide-binding</keyword>
<feature type="binding site" evidence="12">
    <location>
        <position position="117"/>
    </location>
    <ligand>
        <name>L-histidine</name>
        <dbReference type="ChEBI" id="CHEBI:57595"/>
    </ligand>
</feature>
<dbReference type="Gene3D" id="3.30.930.10">
    <property type="entry name" value="Bira Bifunctional Protein, Domain 2"/>
    <property type="match status" value="1"/>
</dbReference>
<comment type="subcellular location">
    <subcellularLocation>
        <location evidence="1 11">Cytoplasm</location>
    </subcellularLocation>
</comment>
<dbReference type="PANTHER" id="PTHR43707">
    <property type="entry name" value="HISTIDYL-TRNA SYNTHETASE"/>
    <property type="match status" value="1"/>
</dbReference>
<dbReference type="InterPro" id="IPR004154">
    <property type="entry name" value="Anticodon-bd"/>
</dbReference>
<comment type="subunit">
    <text evidence="3 11">Homodimer.</text>
</comment>
<dbReference type="PIRSF" id="PIRSF001549">
    <property type="entry name" value="His-tRNA_synth"/>
    <property type="match status" value="1"/>
</dbReference>
<reference evidence="14 15" key="1">
    <citation type="submission" date="2009-01" db="EMBL/GenBank/DDBJ databases">
        <authorList>
            <person name="Fulton L."/>
            <person name="Clifton S."/>
            <person name="Fulton B."/>
            <person name="Xu J."/>
            <person name="Minx P."/>
            <person name="Pepin K.H."/>
            <person name="Johnson M."/>
            <person name="Bhonagiri V."/>
            <person name="Nash W.E."/>
            <person name="Mardis E.R."/>
            <person name="Wilson R.K."/>
        </authorList>
    </citation>
    <scope>NUCLEOTIDE SEQUENCE [LARGE SCALE GENOMIC DNA]</scope>
    <source>
        <strain evidence="14 15">DSM 5476</strain>
    </source>
</reference>
<proteinExistence type="inferred from homology"/>
<dbReference type="CDD" id="cd00773">
    <property type="entry name" value="HisRS-like_core"/>
    <property type="match status" value="1"/>
</dbReference>
<keyword evidence="9 11" id="KW-0030">Aminoacyl-tRNA synthetase</keyword>
<evidence type="ECO:0000256" key="5">
    <source>
        <dbReference type="ARBA" id="ARBA00022598"/>
    </source>
</evidence>
<dbReference type="InterPro" id="IPR015807">
    <property type="entry name" value="His-tRNA-ligase"/>
</dbReference>
<accession>C0EA48</accession>
<sequence>MNKMKLLTKAPRGTQDTLPSESHKWQFIENLALDTARLYGFREIRVPTFEHTELFKRSVGDTTDVVQKEMFTFEDRGGRSLSLRPEGTAGTVRAALENGLLGDALPVKLSYVVSCFRNERPQAGRFKEFHQFGVEMFGAAAPGADAEVIGVANDIFEQLGIQNLELQINSIGCPECRAKYQQALKDYFSAHLGTLCGTCEERLEKNPMRLLDCKVPECAEIAKDAPVILDYICNDCRKHFELTKVNLQAMGIAFVVNPRIVRGLDYYTRTVFEFVSNDLGAQSTVCGGGRYDGLVETLGGKPTPALGFAMGLERLLMILDKQGIELPSPQSCDLYIASIGEEAALKAAQLTSLLRKEGFFVEFDTVGRSLKAQMKYADKLGAKLSMVIGDDEVSSCKAKLKDMGDGETKEVEFKDLPEAVYQKHLKDLADEVTDEEIQF</sequence>
<dbReference type="STRING" id="537013.CLOSTMETH_00702"/>
<dbReference type="InterPro" id="IPR041715">
    <property type="entry name" value="HisRS-like_core"/>
</dbReference>
<evidence type="ECO:0000256" key="11">
    <source>
        <dbReference type="HAMAP-Rule" id="MF_00127"/>
    </source>
</evidence>
<dbReference type="GO" id="GO:0005737">
    <property type="term" value="C:cytoplasm"/>
    <property type="evidence" value="ECO:0007669"/>
    <property type="project" value="UniProtKB-SubCell"/>
</dbReference>
<name>C0EA48_9FIRM</name>
<feature type="binding site" evidence="12">
    <location>
        <begin position="86"/>
        <end position="88"/>
    </location>
    <ligand>
        <name>L-histidine</name>
        <dbReference type="ChEBI" id="CHEBI:57595"/>
    </ligand>
</feature>
<dbReference type="GO" id="GO:0006427">
    <property type="term" value="P:histidyl-tRNA aminoacylation"/>
    <property type="evidence" value="ECO:0007669"/>
    <property type="project" value="UniProtKB-UniRule"/>
</dbReference>
<dbReference type="GO" id="GO:0140096">
    <property type="term" value="F:catalytic activity, acting on a protein"/>
    <property type="evidence" value="ECO:0007669"/>
    <property type="project" value="UniProtKB-ARBA"/>
</dbReference>
<keyword evidence="7 11" id="KW-0067">ATP-binding</keyword>
<evidence type="ECO:0000256" key="3">
    <source>
        <dbReference type="ARBA" id="ARBA00011738"/>
    </source>
</evidence>
<feature type="binding site" evidence="12">
    <location>
        <begin position="266"/>
        <end position="267"/>
    </location>
    <ligand>
        <name>L-histidine</name>
        <dbReference type="ChEBI" id="CHEBI:57595"/>
    </ligand>
</feature>
<keyword evidence="5 11" id="KW-0436">Ligase</keyword>
<evidence type="ECO:0000313" key="15">
    <source>
        <dbReference type="Proteomes" id="UP000003340"/>
    </source>
</evidence>
<comment type="similarity">
    <text evidence="2 11">Belongs to the class-II aminoacyl-tRNA synthetase family.</text>
</comment>
<comment type="catalytic activity">
    <reaction evidence="10 11">
        <text>tRNA(His) + L-histidine + ATP = L-histidyl-tRNA(His) + AMP + diphosphate + H(+)</text>
        <dbReference type="Rhea" id="RHEA:17313"/>
        <dbReference type="Rhea" id="RHEA-COMP:9665"/>
        <dbReference type="Rhea" id="RHEA-COMP:9689"/>
        <dbReference type="ChEBI" id="CHEBI:15378"/>
        <dbReference type="ChEBI" id="CHEBI:30616"/>
        <dbReference type="ChEBI" id="CHEBI:33019"/>
        <dbReference type="ChEBI" id="CHEBI:57595"/>
        <dbReference type="ChEBI" id="CHEBI:78442"/>
        <dbReference type="ChEBI" id="CHEBI:78527"/>
        <dbReference type="ChEBI" id="CHEBI:456215"/>
        <dbReference type="EC" id="6.1.1.21"/>
    </reaction>
</comment>
<keyword evidence="8 11" id="KW-0648">Protein biosynthesis</keyword>
<dbReference type="EMBL" id="ACEC01000026">
    <property type="protein sequence ID" value="EEG31667.1"/>
    <property type="molecule type" value="Genomic_DNA"/>
</dbReference>
<dbReference type="GO" id="GO:0004821">
    <property type="term" value="F:histidine-tRNA ligase activity"/>
    <property type="evidence" value="ECO:0007669"/>
    <property type="project" value="UniProtKB-UniRule"/>
</dbReference>
<evidence type="ECO:0000256" key="6">
    <source>
        <dbReference type="ARBA" id="ARBA00022741"/>
    </source>
</evidence>
<evidence type="ECO:0000256" key="4">
    <source>
        <dbReference type="ARBA" id="ARBA00022490"/>
    </source>
</evidence>
<dbReference type="SUPFAM" id="SSF52954">
    <property type="entry name" value="Class II aaRS ABD-related"/>
    <property type="match status" value="1"/>
</dbReference>
<evidence type="ECO:0000256" key="12">
    <source>
        <dbReference type="PIRSR" id="PIRSR001549-1"/>
    </source>
</evidence>
<evidence type="ECO:0000313" key="14">
    <source>
        <dbReference type="EMBL" id="EEG31667.1"/>
    </source>
</evidence>
<dbReference type="InterPro" id="IPR036621">
    <property type="entry name" value="Anticodon-bd_dom_sf"/>
</dbReference>
<dbReference type="Pfam" id="PF03129">
    <property type="entry name" value="HGTP_anticodon"/>
    <property type="match status" value="1"/>
</dbReference>
<dbReference type="Proteomes" id="UP000003340">
    <property type="component" value="Unassembled WGS sequence"/>
</dbReference>
<feature type="binding site" evidence="12">
    <location>
        <position position="135"/>
    </location>
    <ligand>
        <name>L-histidine</name>
        <dbReference type="ChEBI" id="CHEBI:57595"/>
    </ligand>
</feature>
<dbReference type="CDD" id="cd00859">
    <property type="entry name" value="HisRS_anticodon"/>
    <property type="match status" value="1"/>
</dbReference>
<dbReference type="NCBIfam" id="TIGR00442">
    <property type="entry name" value="hisS"/>
    <property type="match status" value="1"/>
</dbReference>
<evidence type="ECO:0000256" key="2">
    <source>
        <dbReference type="ARBA" id="ARBA00008226"/>
    </source>
</evidence>
<dbReference type="HAMAP" id="MF_00127">
    <property type="entry name" value="His_tRNA_synth"/>
    <property type="match status" value="1"/>
</dbReference>
<organism evidence="14 15">
    <name type="scientific">[Clostridium] methylpentosum DSM 5476</name>
    <dbReference type="NCBI Taxonomy" id="537013"/>
    <lineage>
        <taxon>Bacteria</taxon>
        <taxon>Bacillati</taxon>
        <taxon>Bacillota</taxon>
        <taxon>Clostridia</taxon>
        <taxon>Eubacteriales</taxon>
        <taxon>Oscillospiraceae</taxon>
        <taxon>Oscillospiraceae incertae sedis</taxon>
    </lineage>
</organism>
<dbReference type="InterPro" id="IPR045864">
    <property type="entry name" value="aa-tRNA-synth_II/BPL/LPL"/>
</dbReference>